<proteinExistence type="predicted"/>
<evidence type="ECO:0000313" key="2">
    <source>
        <dbReference type="EMBL" id="EXB76224.1"/>
    </source>
</evidence>
<dbReference type="Proteomes" id="UP000030645">
    <property type="component" value="Unassembled WGS sequence"/>
</dbReference>
<evidence type="ECO:0000313" key="3">
    <source>
        <dbReference type="Proteomes" id="UP000030645"/>
    </source>
</evidence>
<dbReference type="AlphaFoldDB" id="W9RJ57"/>
<reference evidence="3" key="1">
    <citation type="submission" date="2013-01" db="EMBL/GenBank/DDBJ databases">
        <title>Draft Genome Sequence of a Mulberry Tree, Morus notabilis C.K. Schneid.</title>
        <authorList>
            <person name="He N."/>
            <person name="Zhao S."/>
        </authorList>
    </citation>
    <scope>NUCLEOTIDE SEQUENCE</scope>
</reference>
<accession>W9RJ57</accession>
<gene>
    <name evidence="2" type="ORF">L484_025578</name>
</gene>
<feature type="compositionally biased region" description="Basic and acidic residues" evidence="1">
    <location>
        <begin position="11"/>
        <end position="21"/>
    </location>
</feature>
<name>W9RJ57_9ROSA</name>
<organism evidence="2 3">
    <name type="scientific">Morus notabilis</name>
    <dbReference type="NCBI Taxonomy" id="981085"/>
    <lineage>
        <taxon>Eukaryota</taxon>
        <taxon>Viridiplantae</taxon>
        <taxon>Streptophyta</taxon>
        <taxon>Embryophyta</taxon>
        <taxon>Tracheophyta</taxon>
        <taxon>Spermatophyta</taxon>
        <taxon>Magnoliopsida</taxon>
        <taxon>eudicotyledons</taxon>
        <taxon>Gunneridae</taxon>
        <taxon>Pentapetalae</taxon>
        <taxon>rosids</taxon>
        <taxon>fabids</taxon>
        <taxon>Rosales</taxon>
        <taxon>Moraceae</taxon>
        <taxon>Moreae</taxon>
        <taxon>Morus</taxon>
    </lineage>
</organism>
<protein>
    <submittedName>
        <fullName evidence="2">Uncharacterized protein</fullName>
    </submittedName>
</protein>
<keyword evidence="3" id="KW-1185">Reference proteome</keyword>
<evidence type="ECO:0000256" key="1">
    <source>
        <dbReference type="SAM" id="MobiDB-lite"/>
    </source>
</evidence>
<dbReference type="EMBL" id="KE344715">
    <property type="protein sequence ID" value="EXB76224.1"/>
    <property type="molecule type" value="Genomic_DNA"/>
</dbReference>
<feature type="region of interest" description="Disordered" evidence="1">
    <location>
        <begin position="1"/>
        <end position="21"/>
    </location>
</feature>
<sequence>MPKRKAVATKNKKEAPKPAKEAKNLVNEKAEELYHECRKWRPALKERGMQFIVKDFPQYAEVIVLRGWEFIIETLKIAALTYVREFYANADHIRGYKSKIRNVDIKYDANTISG</sequence>